<feature type="non-terminal residue" evidence="2">
    <location>
        <position position="1"/>
    </location>
</feature>
<feature type="non-terminal residue" evidence="2">
    <location>
        <position position="47"/>
    </location>
</feature>
<protein>
    <submittedName>
        <fullName evidence="2">LSU ribosomal protein L34p</fullName>
    </submittedName>
</protein>
<keyword evidence="2" id="KW-0687">Ribonucleoprotein</keyword>
<keyword evidence="2" id="KW-0689">Ribosomal protein</keyword>
<feature type="compositionally biased region" description="Basic residues" evidence="1">
    <location>
        <begin position="36"/>
        <end position="47"/>
    </location>
</feature>
<organism evidence="2">
    <name type="scientific">uncultured Truepera sp</name>
    <dbReference type="NCBI Taxonomy" id="543023"/>
    <lineage>
        <taxon>Bacteria</taxon>
        <taxon>Thermotogati</taxon>
        <taxon>Deinococcota</taxon>
        <taxon>Deinococci</taxon>
        <taxon>Trueperales</taxon>
        <taxon>Trueperaceae</taxon>
        <taxon>Truepera</taxon>
        <taxon>environmental samples</taxon>
    </lineage>
</organism>
<dbReference type="GO" id="GO:0005840">
    <property type="term" value="C:ribosome"/>
    <property type="evidence" value="ECO:0007669"/>
    <property type="project" value="UniProtKB-KW"/>
</dbReference>
<feature type="compositionally biased region" description="Polar residues" evidence="1">
    <location>
        <begin position="1"/>
        <end position="21"/>
    </location>
</feature>
<gene>
    <name evidence="2" type="ORF">AVDCRST_MAG86-1722</name>
</gene>
<proteinExistence type="predicted"/>
<dbReference type="AlphaFoldDB" id="A0A6J4V923"/>
<evidence type="ECO:0000256" key="1">
    <source>
        <dbReference type="SAM" id="MobiDB-lite"/>
    </source>
</evidence>
<feature type="region of interest" description="Disordered" evidence="1">
    <location>
        <begin position="1"/>
        <end position="47"/>
    </location>
</feature>
<name>A0A6J4V923_9DEIN</name>
<reference evidence="2" key="1">
    <citation type="submission" date="2020-02" db="EMBL/GenBank/DDBJ databases">
        <authorList>
            <person name="Meier V. D."/>
        </authorList>
    </citation>
    <scope>NUCLEOTIDE SEQUENCE</scope>
    <source>
        <strain evidence="2">AVDCRST_MAG86</strain>
    </source>
</reference>
<evidence type="ECO:0000313" key="2">
    <source>
        <dbReference type="EMBL" id="CAA9571669.1"/>
    </source>
</evidence>
<dbReference type="EMBL" id="CADCWP010000130">
    <property type="protein sequence ID" value="CAA9571669.1"/>
    <property type="molecule type" value="Genomic_DNA"/>
</dbReference>
<accession>A0A6J4V923</accession>
<sequence length="47" mass="5709">ETHVSTQQAQARQNARLSYSHENCRRPQRHPPPPRQRPRQTLRLRRI</sequence>